<keyword evidence="1" id="KW-0732">Signal</keyword>
<proteinExistence type="predicted"/>
<dbReference type="STRING" id="562729.RNAN_1181"/>
<evidence type="ECO:0000256" key="1">
    <source>
        <dbReference type="SAM" id="SignalP"/>
    </source>
</evidence>
<sequence length="120" mass="12932">MKKLIVGALMACSISANSAELVCSGTVDMLAYHANNKLMIKLSNMNTAVFFCSPDSEWVVSGTPYKTGPQTCQTMYSTFLAAKLAGKTLSSVYFDGDQVPSSCSSWGSWSVANIRHFVIN</sequence>
<gene>
    <name evidence="2" type="ORF">RNAN_1181</name>
</gene>
<accession>I1DVY2</accession>
<dbReference type="OrthoDB" id="6315886at2"/>
<evidence type="ECO:0000313" key="3">
    <source>
        <dbReference type="Proteomes" id="UP000004374"/>
    </source>
</evidence>
<comment type="caution">
    <text evidence="2">The sequence shown here is derived from an EMBL/GenBank/DDBJ whole genome shotgun (WGS) entry which is preliminary data.</text>
</comment>
<protein>
    <submittedName>
        <fullName evidence="2">Uncharacterized protein</fullName>
    </submittedName>
</protein>
<keyword evidence="3" id="KW-1185">Reference proteome</keyword>
<dbReference type="RefSeq" id="WP_008219689.1">
    <property type="nucleotide sequence ID" value="NZ_BAFK01000005.1"/>
</dbReference>
<dbReference type="Proteomes" id="UP000004374">
    <property type="component" value="Unassembled WGS sequence"/>
</dbReference>
<organism evidence="2 3">
    <name type="scientific">Rheinheimera nanhaiensis E407-8</name>
    <dbReference type="NCBI Taxonomy" id="562729"/>
    <lineage>
        <taxon>Bacteria</taxon>
        <taxon>Pseudomonadati</taxon>
        <taxon>Pseudomonadota</taxon>
        <taxon>Gammaproteobacteria</taxon>
        <taxon>Chromatiales</taxon>
        <taxon>Chromatiaceae</taxon>
        <taxon>Rheinheimera</taxon>
    </lineage>
</organism>
<feature type="signal peptide" evidence="1">
    <location>
        <begin position="1"/>
        <end position="18"/>
    </location>
</feature>
<reference evidence="2 3" key="1">
    <citation type="journal article" date="2012" name="J. Bacteriol.">
        <title>Genome Sequence of the Protease-Producing Bacterium Rheinheimera nanhaiensis E407-8T, Isolated from Deep-Sea Sediment of the South China Sea.</title>
        <authorList>
            <person name="Zhang X.-Y."/>
            <person name="Zhang Y.-J."/>
            <person name="Qin Q.-L."/>
            <person name="Xie B.-B."/>
            <person name="Chen X.-L."/>
            <person name="Zhou B.-C."/>
            <person name="Zhang Y.-Z."/>
        </authorList>
    </citation>
    <scope>NUCLEOTIDE SEQUENCE [LARGE SCALE GENOMIC DNA]</scope>
    <source>
        <strain evidence="2 3">E407-8</strain>
    </source>
</reference>
<feature type="chain" id="PRO_5003639511" evidence="1">
    <location>
        <begin position="19"/>
        <end position="120"/>
    </location>
</feature>
<name>I1DVY2_9GAMM</name>
<dbReference type="AlphaFoldDB" id="I1DVY2"/>
<dbReference type="EMBL" id="BAFK01000005">
    <property type="protein sequence ID" value="GAB58210.1"/>
    <property type="molecule type" value="Genomic_DNA"/>
</dbReference>
<evidence type="ECO:0000313" key="2">
    <source>
        <dbReference type="EMBL" id="GAB58210.1"/>
    </source>
</evidence>